<dbReference type="Proteomes" id="UP000034772">
    <property type="component" value="Unassembled WGS sequence"/>
</dbReference>
<protein>
    <recommendedName>
        <fullName evidence="3">Toxin</fullName>
    </recommendedName>
</protein>
<sequence length="93" mass="11437">MADVVWNEEKNKLLKKTRKIGFEKIERAIAKKQILDIFPHPNKKRYINQKIMLVNIKNYIYAVPFIEKDYQLFLKTIYASRKYTRKYLKRRNK</sequence>
<dbReference type="AlphaFoldDB" id="A0A0G1U1M8"/>
<comment type="caution">
    <text evidence="1">The sequence shown here is derived from an EMBL/GenBank/DDBJ whole genome shotgun (WGS) entry which is preliminary data.</text>
</comment>
<reference evidence="1 2" key="1">
    <citation type="journal article" date="2015" name="Nature">
        <title>rRNA introns, odd ribosomes, and small enigmatic genomes across a large radiation of phyla.</title>
        <authorList>
            <person name="Brown C.T."/>
            <person name="Hug L.A."/>
            <person name="Thomas B.C."/>
            <person name="Sharon I."/>
            <person name="Castelle C.J."/>
            <person name="Singh A."/>
            <person name="Wilkins M.J."/>
            <person name="Williams K.H."/>
            <person name="Banfield J.F."/>
        </authorList>
    </citation>
    <scope>NUCLEOTIDE SEQUENCE [LARGE SCALE GENOMIC DNA]</scope>
</reference>
<gene>
    <name evidence="1" type="ORF">UY17_C0005G0010</name>
</gene>
<accession>A0A0G1U1M8</accession>
<name>A0A0G1U1M8_9BACT</name>
<organism evidence="1 2">
    <name type="scientific">Candidatus Beckwithbacteria bacterium GW2011_GWC2_47_9</name>
    <dbReference type="NCBI Taxonomy" id="1618373"/>
    <lineage>
        <taxon>Bacteria</taxon>
        <taxon>Candidatus Beckwithiibacteriota</taxon>
    </lineage>
</organism>
<evidence type="ECO:0008006" key="3">
    <source>
        <dbReference type="Google" id="ProtNLM"/>
    </source>
</evidence>
<proteinExistence type="predicted"/>
<dbReference type="EMBL" id="LCOZ01000005">
    <property type="protein sequence ID" value="KKU87956.1"/>
    <property type="molecule type" value="Genomic_DNA"/>
</dbReference>
<evidence type="ECO:0000313" key="2">
    <source>
        <dbReference type="Proteomes" id="UP000034772"/>
    </source>
</evidence>
<evidence type="ECO:0000313" key="1">
    <source>
        <dbReference type="EMBL" id="KKU87956.1"/>
    </source>
</evidence>